<keyword evidence="12" id="KW-0460">Magnesium</keyword>
<dbReference type="GO" id="GO:0006207">
    <property type="term" value="P:'de novo' pyrimidine nucleobase biosynthetic process"/>
    <property type="evidence" value="ECO:0007669"/>
    <property type="project" value="InterPro"/>
</dbReference>
<comment type="subunit">
    <text evidence="12">Homodimer.</text>
</comment>
<organism evidence="16 17">
    <name type="scientific">Blattabacterium punctulatus CPU2</name>
    <dbReference type="NCBI Taxonomy" id="1457032"/>
    <lineage>
        <taxon>Bacteria</taxon>
        <taxon>Pseudomonadati</taxon>
        <taxon>Bacteroidota</taxon>
        <taxon>Flavobacteriia</taxon>
        <taxon>Flavobacteriales</taxon>
        <taxon>Blattabacteriaceae</taxon>
        <taxon>Blattabacterium</taxon>
    </lineage>
</organism>
<dbReference type="AlphaFoldDB" id="A0AAD1FQY6"/>
<sequence>MKDKEQFFLKIYNLGILKFGHFTLKSGMNSPIYIDLRPIASRPDLLIKLSDLLLNEVPPHTFELICGVPYAALPIATALSLRSNIPLIIKRKENKGYGTKKMIEGIYKKGQKCLIIEDVITSGDSLLKTVIDLEKEGLIIKNILSILDREQGGIENIKNKGFKIRSLFRIGEVFKILEKKNLLKKKEIHIIKFFFQKKYIKNIQKKRISYEEKKEKIYHPIGKKLIDIALKKKTNLIFSADLIHSEKILELVNLIGDQICGLKLHVDIISDFSFSFISFLKKISLKKKFLLFEDRKLCDVGPTNYLQLHHGIHKISSWADLITVHVLAGSKSIENLNIPSNIGLITISEMSSYGRLSDDNYIRKALNISLKNSKVIGTVAQRKVDNRLLLFTPGIHFSDSIKNYKGNNYIHPNQAFIKKNCDFIIVGKAIYQSDNPKIVAENYRKAGWIAYENSF</sequence>
<dbReference type="SUPFAM" id="SSF51366">
    <property type="entry name" value="Ribulose-phoshate binding barrel"/>
    <property type="match status" value="1"/>
</dbReference>
<evidence type="ECO:0000256" key="3">
    <source>
        <dbReference type="ARBA" id="ARBA00004889"/>
    </source>
</evidence>
<keyword evidence="8" id="KW-0210">Decarboxylase</keyword>
<dbReference type="NCBIfam" id="TIGR00336">
    <property type="entry name" value="pyrE"/>
    <property type="match status" value="1"/>
</dbReference>
<keyword evidence="11" id="KW-0511">Multifunctional enzyme</keyword>
<dbReference type="InterPro" id="IPR023031">
    <property type="entry name" value="OPRT"/>
</dbReference>
<keyword evidence="9 12" id="KW-0665">Pyrimidine biosynthesis</keyword>
<feature type="binding site" evidence="14">
    <location>
        <position position="241"/>
    </location>
    <ligand>
        <name>substrate</name>
    </ligand>
</feature>
<feature type="binding site" evidence="14">
    <location>
        <position position="427"/>
    </location>
    <ligand>
        <name>substrate</name>
    </ligand>
</feature>
<dbReference type="EC" id="2.4.2.10" evidence="12"/>
<feature type="binding site" evidence="12">
    <location>
        <position position="95"/>
    </location>
    <ligand>
        <name>5-phospho-alpha-D-ribose 1-diphosphate</name>
        <dbReference type="ChEBI" id="CHEBI:58017"/>
        <note>ligand shared between dimeric partners</note>
    </ligand>
</feature>
<feature type="binding site" description="in other chain" evidence="12">
    <location>
        <begin position="117"/>
        <end position="125"/>
    </location>
    <ligand>
        <name>5-phospho-alpha-D-ribose 1-diphosphate</name>
        <dbReference type="ChEBI" id="CHEBI:58017"/>
        <note>ligand shared between dimeric partners</note>
    </ligand>
</feature>
<accession>A0AAD1FQY6</accession>
<comment type="similarity">
    <text evidence="5">In the C-terminal section; belongs to the OMP decarboxylase family.</text>
</comment>
<feature type="active site" description="For OMPdecase activity" evidence="13">
    <location>
        <position position="294"/>
    </location>
</feature>
<feature type="active site" description="For OMPdecase activity" evidence="13">
    <location>
        <position position="296"/>
    </location>
</feature>
<dbReference type="GO" id="GO:0044205">
    <property type="term" value="P:'de novo' UMP biosynthetic process"/>
    <property type="evidence" value="ECO:0007669"/>
    <property type="project" value="UniProtKB-UniRule"/>
</dbReference>
<dbReference type="GeneID" id="66556948"/>
<comment type="function">
    <text evidence="1">Catalyzes the decarboxylation of orotidine 5'-monophosphate (OMP) to uridine 5'-monophosphate (UMP).</text>
</comment>
<evidence type="ECO:0000256" key="7">
    <source>
        <dbReference type="ARBA" id="ARBA00022679"/>
    </source>
</evidence>
<evidence type="ECO:0000256" key="10">
    <source>
        <dbReference type="ARBA" id="ARBA00023239"/>
    </source>
</evidence>
<dbReference type="CDD" id="cd06223">
    <property type="entry name" value="PRTases_typeI"/>
    <property type="match status" value="1"/>
</dbReference>
<evidence type="ECO:0000256" key="13">
    <source>
        <dbReference type="PIRSR" id="PIRSR614732-1"/>
    </source>
</evidence>
<gene>
    <name evidence="16" type="primary">pyrF</name>
    <name evidence="12" type="synonym">pyrE</name>
    <name evidence="16" type="ORF">CPU2_122</name>
</gene>
<protein>
    <recommendedName>
        <fullName evidence="12">Orotate phosphoribosyltransferase</fullName>
        <shortName evidence="12">OPRT</shortName>
        <shortName evidence="12">OPRTase</shortName>
        <ecNumber evidence="12">2.4.2.10</ecNumber>
    </recommendedName>
</protein>
<dbReference type="HAMAP" id="MF_01208">
    <property type="entry name" value="PyrE"/>
    <property type="match status" value="1"/>
</dbReference>
<keyword evidence="10" id="KW-0456">Lyase</keyword>
<feature type="binding site" description="in other chain" evidence="12">
    <location>
        <position position="25"/>
    </location>
    <ligand>
        <name>5-phospho-alpha-D-ribose 1-diphosphate</name>
        <dbReference type="ChEBI" id="CHEBI:58017"/>
        <note>ligand shared between dimeric partners</note>
    </ligand>
</feature>
<feature type="binding site" evidence="14">
    <location>
        <position position="263"/>
    </location>
    <ligand>
        <name>substrate</name>
    </ligand>
</feature>
<evidence type="ECO:0000256" key="12">
    <source>
        <dbReference type="HAMAP-Rule" id="MF_01208"/>
    </source>
</evidence>
<dbReference type="GO" id="GO:0000287">
    <property type="term" value="F:magnesium ion binding"/>
    <property type="evidence" value="ECO:0007669"/>
    <property type="project" value="UniProtKB-UniRule"/>
</dbReference>
<name>A0AAD1FQY6_9FLAO</name>
<evidence type="ECO:0000256" key="14">
    <source>
        <dbReference type="PIRSR" id="PIRSR614732-2"/>
    </source>
</evidence>
<feature type="domain" description="Orotidine 5'-phosphate decarboxylase" evidence="15">
    <location>
        <begin position="235"/>
        <end position="443"/>
    </location>
</feature>
<comment type="cofactor">
    <cofactor evidence="12">
        <name>Mg(2+)</name>
        <dbReference type="ChEBI" id="CHEBI:18420"/>
    </cofactor>
</comment>
<dbReference type="InterPro" id="IPR013785">
    <property type="entry name" value="Aldolase_TIM"/>
</dbReference>
<dbReference type="SUPFAM" id="SSF53271">
    <property type="entry name" value="PRTase-like"/>
    <property type="match status" value="1"/>
</dbReference>
<keyword evidence="7 12" id="KW-0808">Transferase</keyword>
<dbReference type="Gene3D" id="3.20.20.70">
    <property type="entry name" value="Aldolase class I"/>
    <property type="match status" value="1"/>
</dbReference>
<dbReference type="Pfam" id="PF00215">
    <property type="entry name" value="OMPdecase"/>
    <property type="match status" value="1"/>
</dbReference>
<feature type="binding site" evidence="12">
    <location>
        <position position="121"/>
    </location>
    <ligand>
        <name>orotate</name>
        <dbReference type="ChEBI" id="CHEBI:30839"/>
    </ligand>
</feature>
<evidence type="ECO:0000256" key="9">
    <source>
        <dbReference type="ARBA" id="ARBA00022975"/>
    </source>
</evidence>
<dbReference type="InterPro" id="IPR001754">
    <property type="entry name" value="OMPdeCOase_dom"/>
</dbReference>
<dbReference type="RefSeq" id="WP_110548845.1">
    <property type="nucleotide sequence ID" value="NZ_AP014610.1"/>
</dbReference>
<feature type="binding site" evidence="14">
    <location>
        <position position="351"/>
    </location>
    <ligand>
        <name>substrate</name>
    </ligand>
</feature>
<evidence type="ECO:0000256" key="11">
    <source>
        <dbReference type="ARBA" id="ARBA00023268"/>
    </source>
</evidence>
<dbReference type="InterPro" id="IPR014732">
    <property type="entry name" value="OMPdecase"/>
</dbReference>
<comment type="similarity">
    <text evidence="4">In the N-terminal section; belongs to the purine/pyrimidine phosphoribosyltransferase family.</text>
</comment>
<evidence type="ECO:0000256" key="5">
    <source>
        <dbReference type="ARBA" id="ARBA00009769"/>
    </source>
</evidence>
<dbReference type="GO" id="GO:0004590">
    <property type="term" value="F:orotidine-5'-phosphate decarboxylase activity"/>
    <property type="evidence" value="ECO:0007669"/>
    <property type="project" value="InterPro"/>
</dbReference>
<dbReference type="PANTHER" id="PTHR19278:SF9">
    <property type="entry name" value="URIDINE 5'-MONOPHOSPHATE SYNTHASE"/>
    <property type="match status" value="1"/>
</dbReference>
<dbReference type="InterPro" id="IPR004467">
    <property type="entry name" value="Or_phspho_trans_dom"/>
</dbReference>
<dbReference type="NCBIfam" id="TIGR01740">
    <property type="entry name" value="pyrF"/>
    <property type="match status" value="1"/>
</dbReference>
<keyword evidence="6 12" id="KW-0328">Glycosyltransferase</keyword>
<dbReference type="InterPro" id="IPR000836">
    <property type="entry name" value="PRTase_dom"/>
</dbReference>
<feature type="binding site" evidence="12">
    <location>
        <position position="91"/>
    </location>
    <ligand>
        <name>5-phospho-alpha-D-ribose 1-diphosphate</name>
        <dbReference type="ChEBI" id="CHEBI:58017"/>
        <note>ligand shared between dimeric partners</note>
    </ligand>
</feature>
<evidence type="ECO:0000256" key="2">
    <source>
        <dbReference type="ARBA" id="ARBA00004861"/>
    </source>
</evidence>
<evidence type="ECO:0000313" key="16">
    <source>
        <dbReference type="EMBL" id="BBA17634.1"/>
    </source>
</evidence>
<comment type="function">
    <text evidence="12">Catalyzes the transfer of a ribosyl phosphate group from 5-phosphoribose 1-diphosphate to orotate, leading to the formation of orotidine monophosphate (OMP).</text>
</comment>
<comment type="caution">
    <text evidence="12">Lacks conserved residue(s) required for the propagation of feature annotation.</text>
</comment>
<dbReference type="PANTHER" id="PTHR19278">
    <property type="entry name" value="OROTATE PHOSPHORIBOSYLTRANSFERASE"/>
    <property type="match status" value="1"/>
</dbReference>
<comment type="pathway">
    <text evidence="2">Pyrimidine metabolism; UMP biosynthesis via de novo pathway; UMP from orotate: step 2/2.</text>
</comment>
<dbReference type="Gene3D" id="3.40.50.2020">
    <property type="match status" value="1"/>
</dbReference>
<evidence type="ECO:0000259" key="15">
    <source>
        <dbReference type="SMART" id="SM00934"/>
    </source>
</evidence>
<feature type="binding site" evidence="12">
    <location>
        <position position="149"/>
    </location>
    <ligand>
        <name>orotate</name>
        <dbReference type="ChEBI" id="CHEBI:30839"/>
    </ligand>
</feature>
<evidence type="ECO:0000256" key="6">
    <source>
        <dbReference type="ARBA" id="ARBA00022676"/>
    </source>
</evidence>
<comment type="pathway">
    <text evidence="3 12">Pyrimidine metabolism; UMP biosynthesis via de novo pathway; UMP from orotate: step 1/2.</text>
</comment>
<evidence type="ECO:0000256" key="1">
    <source>
        <dbReference type="ARBA" id="ARBA00002356"/>
    </source>
</evidence>
<comment type="similarity">
    <text evidence="12">Belongs to the purine/pyrimidine phosphoribosyltransferase family. PyrE subfamily.</text>
</comment>
<evidence type="ECO:0000313" key="17">
    <source>
        <dbReference type="Proteomes" id="UP000262607"/>
    </source>
</evidence>
<dbReference type="SMART" id="SM00934">
    <property type="entry name" value="OMPdecase"/>
    <property type="match status" value="1"/>
</dbReference>
<evidence type="ECO:0000256" key="4">
    <source>
        <dbReference type="ARBA" id="ARBA00006221"/>
    </source>
</evidence>
<evidence type="ECO:0000256" key="8">
    <source>
        <dbReference type="ARBA" id="ARBA00022793"/>
    </source>
</evidence>
<proteinExistence type="inferred from homology"/>
<dbReference type="EMBL" id="AP014610">
    <property type="protein sequence ID" value="BBA17634.1"/>
    <property type="molecule type" value="Genomic_DNA"/>
</dbReference>
<dbReference type="InterPro" id="IPR011060">
    <property type="entry name" value="RibuloseP-bd_barrel"/>
</dbReference>
<dbReference type="Proteomes" id="UP000262607">
    <property type="component" value="Chromosome"/>
</dbReference>
<dbReference type="Pfam" id="PF00156">
    <property type="entry name" value="Pribosyltran"/>
    <property type="match status" value="1"/>
</dbReference>
<dbReference type="GO" id="GO:0004588">
    <property type="term" value="F:orotate phosphoribosyltransferase activity"/>
    <property type="evidence" value="ECO:0007669"/>
    <property type="project" value="UniProtKB-UniRule"/>
</dbReference>
<feature type="binding site" description="in other chain" evidence="12">
    <location>
        <position position="92"/>
    </location>
    <ligand>
        <name>5-phospho-alpha-D-ribose 1-diphosphate</name>
        <dbReference type="ChEBI" id="CHEBI:58017"/>
        <note>ligand shared between dimeric partners</note>
    </ligand>
</feature>
<comment type="catalytic activity">
    <reaction evidence="12">
        <text>orotidine 5'-phosphate + diphosphate = orotate + 5-phospho-alpha-D-ribose 1-diphosphate</text>
        <dbReference type="Rhea" id="RHEA:10380"/>
        <dbReference type="ChEBI" id="CHEBI:30839"/>
        <dbReference type="ChEBI" id="CHEBI:33019"/>
        <dbReference type="ChEBI" id="CHEBI:57538"/>
        <dbReference type="ChEBI" id="CHEBI:58017"/>
        <dbReference type="EC" id="2.4.2.10"/>
    </reaction>
</comment>
<feature type="active site" description="For OMPdecase activity" evidence="13">
    <location>
        <position position="299"/>
    </location>
</feature>
<reference evidence="16 17" key="1">
    <citation type="submission" date="2014-06" db="EMBL/GenBank/DDBJ databases">
        <title>Genome sequence of the intracellular symbiont Blattabacterium cuenoti, strain CPU2 from the wood feeding cockroach Cryptocercus punctulatus.</title>
        <authorList>
            <person name="Kinjo Y."/>
            <person name="Ohkuma M."/>
            <person name="Tokuda G."/>
        </authorList>
    </citation>
    <scope>NUCLEOTIDE SEQUENCE [LARGE SCALE GENOMIC DNA]</scope>
    <source>
        <strain evidence="16 17">CPU2</strain>
    </source>
</reference>
<dbReference type="InterPro" id="IPR029057">
    <property type="entry name" value="PRTase-like"/>
</dbReference>